<proteinExistence type="predicted"/>
<accession>A0A1F6GEU6</accession>
<gene>
    <name evidence="1" type="ORF">A2527_03360</name>
</gene>
<dbReference type="AlphaFoldDB" id="A0A1F6GEU6"/>
<name>A0A1F6GEU6_9PROT</name>
<comment type="caution">
    <text evidence="1">The sequence shown here is derived from an EMBL/GenBank/DDBJ whole genome shotgun (WGS) entry which is preliminary data.</text>
</comment>
<reference evidence="1 2" key="1">
    <citation type="journal article" date="2016" name="Nat. Commun.">
        <title>Thousands of microbial genomes shed light on interconnected biogeochemical processes in an aquifer system.</title>
        <authorList>
            <person name="Anantharaman K."/>
            <person name="Brown C.T."/>
            <person name="Hug L.A."/>
            <person name="Sharon I."/>
            <person name="Castelle C.J."/>
            <person name="Probst A.J."/>
            <person name="Thomas B.C."/>
            <person name="Singh A."/>
            <person name="Wilkins M.J."/>
            <person name="Karaoz U."/>
            <person name="Brodie E.L."/>
            <person name="Williams K.H."/>
            <person name="Hubbard S.S."/>
            <person name="Banfield J.F."/>
        </authorList>
    </citation>
    <scope>NUCLEOTIDE SEQUENCE [LARGE SCALE GENOMIC DNA]</scope>
</reference>
<protein>
    <submittedName>
        <fullName evidence="1">Uncharacterized protein</fullName>
    </submittedName>
</protein>
<evidence type="ECO:0000313" key="2">
    <source>
        <dbReference type="Proteomes" id="UP000178449"/>
    </source>
</evidence>
<dbReference type="Proteomes" id="UP000178449">
    <property type="component" value="Unassembled WGS sequence"/>
</dbReference>
<evidence type="ECO:0000313" key="1">
    <source>
        <dbReference type="EMBL" id="OGG96608.1"/>
    </source>
</evidence>
<dbReference type="EMBL" id="MFNE01000010">
    <property type="protein sequence ID" value="OGG96608.1"/>
    <property type="molecule type" value="Genomic_DNA"/>
</dbReference>
<sequence>MGILKVVETIAASYDTKIKNSIEGEIYELENGIRVVISPCADPKYPNAEYVTITYPDGDEEAMIVDSKGNTLKQII</sequence>
<organism evidence="1 2">
    <name type="scientific">Candidatus Lambdaproteobacteria bacterium RIFOXYD2_FULL_50_16</name>
    <dbReference type="NCBI Taxonomy" id="1817772"/>
    <lineage>
        <taxon>Bacteria</taxon>
        <taxon>Pseudomonadati</taxon>
        <taxon>Pseudomonadota</taxon>
        <taxon>Candidatus Lambdaproteobacteria</taxon>
    </lineage>
</organism>